<evidence type="ECO:0000313" key="2">
    <source>
        <dbReference type="Proteomes" id="UP000000420"/>
    </source>
</evidence>
<dbReference type="EMBL" id="CP000050">
    <property type="protein sequence ID" value="AAY48642.1"/>
    <property type="molecule type" value="Genomic_DNA"/>
</dbReference>
<protein>
    <submittedName>
        <fullName evidence="1">Uncharacterized protein</fullName>
    </submittedName>
</protein>
<dbReference type="HOGENOM" id="CLU_1401957_0_0_6"/>
<sequence>MQPVRPWRQGRAHHRRTRRHGAVIAAHARNLGGGMALLCLSALAAAAASALALDRSGAVRVGERFAELAPRAAWKPMNAGPIGQCDYVEAGLLPAGVAMMVEDGRVVRFDVTDAGVVGPFGVRIGDSEASVRARLPAGYGVEPHHYGGDDGKDLYLTWHDPARGLAVRYETGEGSVTSMYWGSWDAVQLVEGCA</sequence>
<dbReference type="KEGG" id="xcb:XC_1576"/>
<organism evidence="1 2">
    <name type="scientific">Xanthomonas campestris pv. campestris (strain 8004)</name>
    <dbReference type="NCBI Taxonomy" id="314565"/>
    <lineage>
        <taxon>Bacteria</taxon>
        <taxon>Pseudomonadati</taxon>
        <taxon>Pseudomonadota</taxon>
        <taxon>Gammaproteobacteria</taxon>
        <taxon>Lysobacterales</taxon>
        <taxon>Lysobacteraceae</taxon>
        <taxon>Xanthomonas</taxon>
    </lineage>
</organism>
<proteinExistence type="predicted"/>
<reference evidence="1 2" key="1">
    <citation type="journal article" date="2005" name="Genome Res.">
        <title>Comparative and functional genomic analyses of the pathogenicity of phytopathogen Xanthomonas campestris pv. campestris.</title>
        <authorList>
            <person name="Qian W."/>
            <person name="Jia Y."/>
            <person name="Ren S.X."/>
            <person name="He Y.Q."/>
            <person name="Feng J.X."/>
            <person name="Lu L.F."/>
            <person name="Sun Q."/>
            <person name="Ying G."/>
            <person name="Tang D.J."/>
            <person name="Tang H."/>
            <person name="Wu W."/>
            <person name="Hao P."/>
            <person name="Wang L."/>
            <person name="Jiang B.L."/>
            <person name="Zeng S."/>
            <person name="Gu W.Y."/>
            <person name="Lu G."/>
            <person name="Rong L."/>
            <person name="Tian Y."/>
            <person name="Yao Z."/>
            <person name="Fu G."/>
            <person name="Chen B."/>
            <person name="Fang R."/>
            <person name="Qiang B."/>
            <person name="Chen Z."/>
            <person name="Zhao G.P."/>
            <person name="Tang J.L."/>
            <person name="He C."/>
        </authorList>
    </citation>
    <scope>NUCLEOTIDE SEQUENCE [LARGE SCALE GENOMIC DNA]</scope>
    <source>
        <strain evidence="1 2">8004</strain>
    </source>
</reference>
<name>A0A0H2X644_XANC8</name>
<accession>A0A0H2X644</accession>
<evidence type="ECO:0000313" key="1">
    <source>
        <dbReference type="EMBL" id="AAY48642.1"/>
    </source>
</evidence>
<gene>
    <name evidence="1" type="ordered locus">XC_1576</name>
</gene>
<dbReference type="Proteomes" id="UP000000420">
    <property type="component" value="Chromosome"/>
</dbReference>
<dbReference type="AlphaFoldDB" id="A0A0H2X644"/>